<keyword evidence="1" id="KW-0812">Transmembrane</keyword>
<protein>
    <recommendedName>
        <fullName evidence="5">Transmembrane protein</fullName>
    </recommendedName>
</protein>
<gene>
    <name evidence="3" type="ORF">PPRIM_AZ9-3.1.T0050042</name>
</gene>
<dbReference type="AlphaFoldDB" id="A0A8S1JNA2"/>
<feature type="chain" id="PRO_5035713721" description="Transmembrane protein" evidence="2">
    <location>
        <begin position="16"/>
        <end position="573"/>
    </location>
</feature>
<sequence length="573" mass="66678">MLQLSILFLINICSANLEILEIKESSETFTIHLGEPNIIYQMPQADDATLLPFQQNSFCQVTQQTVQTETQQFTIIQQDDFKDYEFELDTPLNFREFIGMVHINDGMLAITSDAIAYLIKFNYDNVLSKQGFTTYGNSIDFAGVIWKANLQPVIPSIQSRDELPQLVYSKKNNLAFVLYSDSAQFFSVQEMEKNEKSMYINQISNWIQREERGLTKEIDGYLFSAVGRAGMDIYEIQESDVIYKQTITFSDFKLKKEQLELKDFAVFKVKDGQYQLYLLDVKQGLILAYMFINQQGFQFEIVINVESQKGGIAVDTKNGKNVFAAFEQNGIYFYIEYLVNFNEKSYSIITKQESNYRIVDVDATDEFAIISGVNHHQIVFNNGYDFLAPHKEKIVFTQIGMRDFQFFQFTYEEDQLKDAVKDEYQYDDFFFGVTANNAFLTKFKFVPARVVCFADHYNKAQLNQYYTLQFNQSVIENNVMSTNKVIRTTKNFTVQVVTTFLFSQQWRLIRILLFVLGGIILTSSGIVIYQFRKYRIQESNLDEEIDKYKQKSFDQSVLKLNDSSIIIKPQKVE</sequence>
<dbReference type="OMA" id="RAGMDIY"/>
<name>A0A8S1JNA2_PARPR</name>
<dbReference type="EMBL" id="CAJJDM010000002">
    <property type="protein sequence ID" value="CAD8043391.1"/>
    <property type="molecule type" value="Genomic_DNA"/>
</dbReference>
<proteinExistence type="predicted"/>
<evidence type="ECO:0000256" key="2">
    <source>
        <dbReference type="SAM" id="SignalP"/>
    </source>
</evidence>
<keyword evidence="1" id="KW-0472">Membrane</keyword>
<evidence type="ECO:0008006" key="5">
    <source>
        <dbReference type="Google" id="ProtNLM"/>
    </source>
</evidence>
<keyword evidence="2" id="KW-0732">Signal</keyword>
<keyword evidence="4" id="KW-1185">Reference proteome</keyword>
<feature type="signal peptide" evidence="2">
    <location>
        <begin position="1"/>
        <end position="15"/>
    </location>
</feature>
<reference evidence="3" key="1">
    <citation type="submission" date="2021-01" db="EMBL/GenBank/DDBJ databases">
        <authorList>
            <consortium name="Genoscope - CEA"/>
            <person name="William W."/>
        </authorList>
    </citation>
    <scope>NUCLEOTIDE SEQUENCE</scope>
</reference>
<organism evidence="3 4">
    <name type="scientific">Paramecium primaurelia</name>
    <dbReference type="NCBI Taxonomy" id="5886"/>
    <lineage>
        <taxon>Eukaryota</taxon>
        <taxon>Sar</taxon>
        <taxon>Alveolata</taxon>
        <taxon>Ciliophora</taxon>
        <taxon>Intramacronucleata</taxon>
        <taxon>Oligohymenophorea</taxon>
        <taxon>Peniculida</taxon>
        <taxon>Parameciidae</taxon>
        <taxon>Paramecium</taxon>
    </lineage>
</organism>
<evidence type="ECO:0000256" key="1">
    <source>
        <dbReference type="SAM" id="Phobius"/>
    </source>
</evidence>
<accession>A0A8S1JNA2</accession>
<dbReference type="Proteomes" id="UP000688137">
    <property type="component" value="Unassembled WGS sequence"/>
</dbReference>
<evidence type="ECO:0000313" key="4">
    <source>
        <dbReference type="Proteomes" id="UP000688137"/>
    </source>
</evidence>
<evidence type="ECO:0000313" key="3">
    <source>
        <dbReference type="EMBL" id="CAD8043391.1"/>
    </source>
</evidence>
<feature type="transmembrane region" description="Helical" evidence="1">
    <location>
        <begin position="508"/>
        <end position="529"/>
    </location>
</feature>
<keyword evidence="1" id="KW-1133">Transmembrane helix</keyword>
<comment type="caution">
    <text evidence="3">The sequence shown here is derived from an EMBL/GenBank/DDBJ whole genome shotgun (WGS) entry which is preliminary data.</text>
</comment>